<reference evidence="6 7" key="1">
    <citation type="submission" date="2018-12" db="EMBL/GenBank/DDBJ databases">
        <title>Genome sequence from the cellulolytic species, Caldicellulosiruptor changbaiensis.</title>
        <authorList>
            <person name="Blumer-Schuette S.E."/>
            <person name="Mendoza C."/>
        </authorList>
    </citation>
    <scope>NUCLEOTIDE SEQUENCE [LARGE SCALE GENOMIC DNA]</scope>
    <source>
        <strain evidence="6 7">CBS-Z</strain>
    </source>
</reference>
<proteinExistence type="predicted"/>
<evidence type="ECO:0000256" key="2">
    <source>
        <dbReference type="ARBA" id="ARBA00023015"/>
    </source>
</evidence>
<dbReference type="PANTHER" id="PTHR30146:SF148">
    <property type="entry name" value="HTH-TYPE TRANSCRIPTIONAL REPRESSOR PURR-RELATED"/>
    <property type="match status" value="1"/>
</dbReference>
<evidence type="ECO:0000259" key="5">
    <source>
        <dbReference type="PROSITE" id="PS50932"/>
    </source>
</evidence>
<evidence type="ECO:0000313" key="6">
    <source>
        <dbReference type="EMBL" id="AZT89428.1"/>
    </source>
</evidence>
<sequence length="340" mass="39229">MEINTKKRRKSVTLEDIARKLNISKNAVSLALANKPGVSEKTRQLVFQTAKELGYKFKEKEEQKGTIALIMTKNIIEDPYFFSAIVYSVENEIRKKGYNFSLYCITSEDEKSIDQILTSSSFEGIIIVSAINENMIKKIEEKKIPTVVIDNLVDSTCIDTVNTDNYRSTKAAIAYLIKQGFKHIGFIGDINHAISYRERWEGFMDAHEEFKIEIDKKVCKIEGFKDFSKNPEPEIQAFLKNLERMPQVFFCVNDLSTLLTANILKEMGFQIPKDISIVGFDDTELVKHFRPALSMIHIDRNYYGQRAVKQLLERIKYPNKPVEDVRIFCRLNIRKSIKAL</sequence>
<keyword evidence="3 6" id="KW-0238">DNA-binding</keyword>
<keyword evidence="1" id="KW-0678">Repressor</keyword>
<evidence type="ECO:0000313" key="7">
    <source>
        <dbReference type="Proteomes" id="UP000282930"/>
    </source>
</evidence>
<keyword evidence="4" id="KW-0804">Transcription</keyword>
<dbReference type="Gene3D" id="1.10.260.40">
    <property type="entry name" value="lambda repressor-like DNA-binding domains"/>
    <property type="match status" value="1"/>
</dbReference>
<evidence type="ECO:0000256" key="1">
    <source>
        <dbReference type="ARBA" id="ARBA00022491"/>
    </source>
</evidence>
<dbReference type="Pfam" id="PF13377">
    <property type="entry name" value="Peripla_BP_3"/>
    <property type="match status" value="1"/>
</dbReference>
<keyword evidence="7" id="KW-1185">Reference proteome</keyword>
<organism evidence="6 7">
    <name type="scientific">Caldicellulosiruptor changbaiensis</name>
    <dbReference type="NCBI Taxonomy" id="1222016"/>
    <lineage>
        <taxon>Bacteria</taxon>
        <taxon>Bacillati</taxon>
        <taxon>Bacillota</taxon>
        <taxon>Bacillota incertae sedis</taxon>
        <taxon>Caldicellulosiruptorales</taxon>
        <taxon>Caldicellulosiruptoraceae</taxon>
        <taxon>Caldicellulosiruptor</taxon>
    </lineage>
</organism>
<dbReference type="PANTHER" id="PTHR30146">
    <property type="entry name" value="LACI-RELATED TRANSCRIPTIONAL REPRESSOR"/>
    <property type="match status" value="1"/>
</dbReference>
<dbReference type="SUPFAM" id="SSF47413">
    <property type="entry name" value="lambda repressor-like DNA-binding domains"/>
    <property type="match status" value="1"/>
</dbReference>
<dbReference type="InterPro" id="IPR000843">
    <property type="entry name" value="HTH_LacI"/>
</dbReference>
<dbReference type="SUPFAM" id="SSF53822">
    <property type="entry name" value="Periplasmic binding protein-like I"/>
    <property type="match status" value="1"/>
</dbReference>
<dbReference type="SMART" id="SM00354">
    <property type="entry name" value="HTH_LACI"/>
    <property type="match status" value="1"/>
</dbReference>
<keyword evidence="2" id="KW-0805">Transcription regulation</keyword>
<name>A0A3T0D2K2_9FIRM</name>
<dbReference type="KEGG" id="ccha:ELD05_01310"/>
<dbReference type="CDD" id="cd01392">
    <property type="entry name" value="HTH_LacI"/>
    <property type="match status" value="1"/>
</dbReference>
<evidence type="ECO:0000256" key="4">
    <source>
        <dbReference type="ARBA" id="ARBA00023163"/>
    </source>
</evidence>
<dbReference type="RefSeq" id="WP_127351057.1">
    <property type="nucleotide sequence ID" value="NZ_CP034791.1"/>
</dbReference>
<dbReference type="GO" id="GO:0003700">
    <property type="term" value="F:DNA-binding transcription factor activity"/>
    <property type="evidence" value="ECO:0007669"/>
    <property type="project" value="TreeGrafter"/>
</dbReference>
<dbReference type="EMBL" id="CP034791">
    <property type="protein sequence ID" value="AZT89428.1"/>
    <property type="molecule type" value="Genomic_DNA"/>
</dbReference>
<dbReference type="InterPro" id="IPR046335">
    <property type="entry name" value="LacI/GalR-like_sensor"/>
</dbReference>
<dbReference type="Gene3D" id="3.40.50.2300">
    <property type="match status" value="2"/>
</dbReference>
<dbReference type="InterPro" id="IPR010982">
    <property type="entry name" value="Lambda_DNA-bd_dom_sf"/>
</dbReference>
<dbReference type="Pfam" id="PF00356">
    <property type="entry name" value="LacI"/>
    <property type="match status" value="1"/>
</dbReference>
<dbReference type="AlphaFoldDB" id="A0A3T0D2K2"/>
<dbReference type="InterPro" id="IPR028082">
    <property type="entry name" value="Peripla_BP_I"/>
</dbReference>
<gene>
    <name evidence="6" type="ORF">ELD05_01310</name>
</gene>
<protein>
    <submittedName>
        <fullName evidence="6">LacI family DNA-binding transcriptional regulator</fullName>
    </submittedName>
</protein>
<feature type="domain" description="HTH lacI-type" evidence="5">
    <location>
        <begin position="12"/>
        <end position="56"/>
    </location>
</feature>
<dbReference type="GO" id="GO:0000976">
    <property type="term" value="F:transcription cis-regulatory region binding"/>
    <property type="evidence" value="ECO:0007669"/>
    <property type="project" value="TreeGrafter"/>
</dbReference>
<evidence type="ECO:0000256" key="3">
    <source>
        <dbReference type="ARBA" id="ARBA00023125"/>
    </source>
</evidence>
<dbReference type="Proteomes" id="UP000282930">
    <property type="component" value="Chromosome"/>
</dbReference>
<accession>A0A3T0D2K2</accession>
<dbReference type="PROSITE" id="PS50932">
    <property type="entry name" value="HTH_LACI_2"/>
    <property type="match status" value="1"/>
</dbReference>